<dbReference type="SUPFAM" id="SSF53590">
    <property type="entry name" value="Nucleoside hydrolase"/>
    <property type="match status" value="1"/>
</dbReference>
<keyword evidence="1 4" id="KW-0378">Hydrolase</keyword>
<keyword evidence="5" id="KW-1185">Reference proteome</keyword>
<evidence type="ECO:0000313" key="4">
    <source>
        <dbReference type="EMBL" id="AKK02212.1"/>
    </source>
</evidence>
<dbReference type="PANTHER" id="PTHR12304:SF4">
    <property type="entry name" value="URIDINE NUCLEOSIDASE"/>
    <property type="match status" value="1"/>
</dbReference>
<evidence type="ECO:0000259" key="3">
    <source>
        <dbReference type="Pfam" id="PF01156"/>
    </source>
</evidence>
<protein>
    <submittedName>
        <fullName evidence="4">Inosine-uridine nucleoside N-ribohydrolase</fullName>
        <ecNumber evidence="4">3.2.2.1</ecNumber>
    </submittedName>
</protein>
<dbReference type="InterPro" id="IPR001910">
    <property type="entry name" value="Inosine/uridine_hydrolase_dom"/>
</dbReference>
<dbReference type="PANTHER" id="PTHR12304">
    <property type="entry name" value="INOSINE-URIDINE PREFERRING NUCLEOSIDE HYDROLASE"/>
    <property type="match status" value="1"/>
</dbReference>
<evidence type="ECO:0000256" key="1">
    <source>
        <dbReference type="ARBA" id="ARBA00022801"/>
    </source>
</evidence>
<dbReference type="Pfam" id="PF01156">
    <property type="entry name" value="IU_nuc_hydro"/>
    <property type="match status" value="1"/>
</dbReference>
<proteinExistence type="predicted"/>
<organism evidence="4 5">
    <name type="scientific">Corynebacterium epidermidicanis</name>
    <dbReference type="NCBI Taxonomy" id="1050174"/>
    <lineage>
        <taxon>Bacteria</taxon>
        <taxon>Bacillati</taxon>
        <taxon>Actinomycetota</taxon>
        <taxon>Actinomycetes</taxon>
        <taxon>Mycobacteriales</taxon>
        <taxon>Corynebacteriaceae</taxon>
        <taxon>Corynebacterium</taxon>
    </lineage>
</organism>
<reference evidence="4 5" key="1">
    <citation type="submission" date="2015-05" db="EMBL/GenBank/DDBJ databases">
        <title>Complete genome sequence of Corynebacterium epidermidicanis DSM 45586, isolated from the skin of a dog suffering from pruritus.</title>
        <authorList>
            <person name="Ruckert C."/>
            <person name="Albersmeier A."/>
            <person name="Winkler A."/>
            <person name="Tauch A."/>
        </authorList>
    </citation>
    <scope>NUCLEOTIDE SEQUENCE [LARGE SCALE GENOMIC DNA]</scope>
    <source>
        <strain evidence="4 5">DSM 45586</strain>
    </source>
</reference>
<dbReference type="AlphaFoldDB" id="A0A0G3GTR7"/>
<name>A0A0G3GTR7_9CORY</name>
<dbReference type="InterPro" id="IPR023186">
    <property type="entry name" value="IUNH"/>
</dbReference>
<dbReference type="RefSeq" id="WP_047239471.1">
    <property type="nucleotide sequence ID" value="NZ_CP011541.1"/>
</dbReference>
<gene>
    <name evidence="4" type="ORF">CEPID_01635</name>
</gene>
<feature type="domain" description="Inosine/uridine-preferring nucleoside hydrolase" evidence="3">
    <location>
        <begin position="4"/>
        <end position="284"/>
    </location>
</feature>
<accession>A0A0G3GTR7</accession>
<dbReference type="EMBL" id="CP011541">
    <property type="protein sequence ID" value="AKK02212.1"/>
    <property type="molecule type" value="Genomic_DNA"/>
</dbReference>
<evidence type="ECO:0000313" key="5">
    <source>
        <dbReference type="Proteomes" id="UP000035368"/>
    </source>
</evidence>
<dbReference type="Proteomes" id="UP000035368">
    <property type="component" value="Chromosome"/>
</dbReference>
<dbReference type="OrthoDB" id="9797882at2"/>
<dbReference type="Gene3D" id="3.90.245.10">
    <property type="entry name" value="Ribonucleoside hydrolase-like"/>
    <property type="match status" value="1"/>
</dbReference>
<dbReference type="STRING" id="1050174.CEPID_01635"/>
<dbReference type="PATRIC" id="fig|1050174.4.peg.333"/>
<keyword evidence="2 4" id="KW-0326">Glycosidase</keyword>
<dbReference type="InterPro" id="IPR036452">
    <property type="entry name" value="Ribo_hydro-like"/>
</dbReference>
<evidence type="ECO:0000256" key="2">
    <source>
        <dbReference type="ARBA" id="ARBA00023295"/>
    </source>
</evidence>
<dbReference type="GO" id="GO:0006152">
    <property type="term" value="P:purine nucleoside catabolic process"/>
    <property type="evidence" value="ECO:0007669"/>
    <property type="project" value="TreeGrafter"/>
</dbReference>
<sequence length="302" mass="32839">MVRILLDCDTGIDDALALMYLAGLHRLGEIELVGVTTTAGNTSATQAAINSHFVLAACGVTVPVAVGENMPMMLDLVTTPETHGIYGLGYLIPEPCDVDFHWMRLWEEDVDKLIVTGPATNAAAWGRINADVTLMGGAYNYPGNTTPTAEWNSWVDPHAAKSFFQFNSATVCSLGVTERFTLDPGSLAEVISALGPAPIATFLPEMLRFYFEFHQAHGEGYLAQIHDLITCMVALGKVPVITRPATIDVEASTGWLRGTTVADLKNHWHRPPNAQLVTDVDIPAAHRELLRVCELFGATFRY</sequence>
<dbReference type="GO" id="GO:0005829">
    <property type="term" value="C:cytosol"/>
    <property type="evidence" value="ECO:0007669"/>
    <property type="project" value="TreeGrafter"/>
</dbReference>
<dbReference type="GO" id="GO:0008477">
    <property type="term" value="F:purine nucleosidase activity"/>
    <property type="evidence" value="ECO:0007669"/>
    <property type="project" value="UniProtKB-EC"/>
</dbReference>
<dbReference type="KEGG" id="cei:CEPID_01635"/>
<dbReference type="EC" id="3.2.2.1" evidence="4"/>